<evidence type="ECO:0000256" key="4">
    <source>
        <dbReference type="ARBA" id="ARBA00016075"/>
    </source>
</evidence>
<evidence type="ECO:0000313" key="15">
    <source>
        <dbReference type="EMBL" id="CAL1673289.1"/>
    </source>
</evidence>
<evidence type="ECO:0000256" key="1">
    <source>
        <dbReference type="ARBA" id="ARBA00008824"/>
    </source>
</evidence>
<dbReference type="GO" id="GO:0006099">
    <property type="term" value="P:tricarboxylic acid cycle"/>
    <property type="evidence" value="ECO:0007669"/>
    <property type="project" value="UniProtKB-KW"/>
</dbReference>
<dbReference type="Proteomes" id="UP001497644">
    <property type="component" value="Chromosome 1"/>
</dbReference>
<dbReference type="InterPro" id="IPR001236">
    <property type="entry name" value="Lactate/malate_DH_N"/>
</dbReference>
<dbReference type="InterPro" id="IPR022383">
    <property type="entry name" value="Lactate/malate_DH_C"/>
</dbReference>
<feature type="domain" description="Lactate/malate dehydrogenase N-terminal" evidence="13">
    <location>
        <begin position="44"/>
        <end position="187"/>
    </location>
</feature>
<dbReference type="EC" id="1.1.1.37" evidence="3"/>
<evidence type="ECO:0000256" key="7">
    <source>
        <dbReference type="ARBA" id="ARBA00023027"/>
    </source>
</evidence>
<dbReference type="SUPFAM" id="SSF51735">
    <property type="entry name" value="NAD(P)-binding Rossmann-fold domains"/>
    <property type="match status" value="1"/>
</dbReference>
<evidence type="ECO:0000256" key="12">
    <source>
        <dbReference type="RuleBase" id="RU003369"/>
    </source>
</evidence>
<keyword evidence="7 11" id="KW-0520">NAD</keyword>
<dbReference type="InterPro" id="IPR010097">
    <property type="entry name" value="Malate_DH_type1"/>
</dbReference>
<feature type="active site" description="Proton acceptor" evidence="9">
    <location>
        <position position="219"/>
    </location>
</feature>
<feature type="binding site" evidence="11">
    <location>
        <begin position="50"/>
        <end position="55"/>
    </location>
    <ligand>
        <name>NAD(+)</name>
        <dbReference type="ChEBI" id="CHEBI:57540"/>
    </ligand>
</feature>
<comment type="subunit">
    <text evidence="2">Homodimer.</text>
</comment>
<dbReference type="Pfam" id="PF00056">
    <property type="entry name" value="Ldh_1_N"/>
    <property type="match status" value="1"/>
</dbReference>
<dbReference type="InterPro" id="IPR001557">
    <property type="entry name" value="L-lactate/malate_DH"/>
</dbReference>
<feature type="binding site" evidence="11">
    <location>
        <begin position="159"/>
        <end position="161"/>
    </location>
    <ligand>
        <name>NAD(+)</name>
        <dbReference type="ChEBI" id="CHEBI:57540"/>
    </ligand>
</feature>
<gene>
    <name evidence="15" type="ORF">LPLAT_LOCUS212</name>
</gene>
<dbReference type="InterPro" id="IPR036291">
    <property type="entry name" value="NAD(P)-bd_dom_sf"/>
</dbReference>
<dbReference type="GO" id="GO:0019752">
    <property type="term" value="P:carboxylic acid metabolic process"/>
    <property type="evidence" value="ECO:0007669"/>
    <property type="project" value="InterPro"/>
</dbReference>
<evidence type="ECO:0000313" key="16">
    <source>
        <dbReference type="Proteomes" id="UP001497644"/>
    </source>
</evidence>
<comment type="similarity">
    <text evidence="1">Belongs to the LDH/MDH superfamily. MDH type 1 family.</text>
</comment>
<feature type="binding site" evidence="10">
    <location>
        <position position="195"/>
    </location>
    <ligand>
        <name>substrate</name>
    </ligand>
</feature>
<dbReference type="NCBIfam" id="TIGR01772">
    <property type="entry name" value="MDH_euk_gproteo"/>
    <property type="match status" value="1"/>
</dbReference>
<feature type="domain" description="Lactate/malate dehydrogenase C-terminal" evidence="14">
    <location>
        <begin position="191"/>
        <end position="352"/>
    </location>
</feature>
<dbReference type="InterPro" id="IPR015955">
    <property type="entry name" value="Lactate_DH/Glyco_Ohase_4_C"/>
</dbReference>
<accession>A0AAV2N0Y7</accession>
<dbReference type="Gene3D" id="3.90.110.10">
    <property type="entry name" value="Lactate dehydrogenase/glycoside hydrolase, family 4, C-terminal"/>
    <property type="match status" value="1"/>
</dbReference>
<protein>
    <recommendedName>
        <fullName evidence="4">Malate dehydrogenase, mitochondrial</fullName>
        <ecNumber evidence="3">1.1.1.37</ecNumber>
    </recommendedName>
</protein>
<feature type="binding site" evidence="10">
    <location>
        <position position="123"/>
    </location>
    <ligand>
        <name>substrate</name>
    </ligand>
</feature>
<sequence>MYNAIRLIRKSLQKIKERRCMGFNRIKNEHPMKEREELRYIRKCRVAIVGLGGVGKSLAHLLKTYPGGLTELRLCNRSDPGGIVEELNHIPTRLPVRGFKGIDRLPLGLQNADLVVVTAGAPRRPGTRRRQLFTENAAICRDIINICADRCPDALIAIVTNPLDSLVPVAAGVLKKRGVYRPERLFGVCQIDQMRAERFYAEAIGQEPRKTYVPVVGGHADNTTVPLFSKARPNVPLTEEETRTLIQLVRDAGKKVVQAKKGAGGSTFSMASATLQFIHKLCRAIHHEPHVIISAYVESSVTNARFFCNELLLGPRGVHRNLGYGKVTKFEQNLIDEAVIVLQRDIAMADEFVRKNI</sequence>
<reference evidence="15 16" key="1">
    <citation type="submission" date="2024-04" db="EMBL/GenBank/DDBJ databases">
        <authorList>
            <consortium name="Molecular Ecology Group"/>
        </authorList>
    </citation>
    <scope>NUCLEOTIDE SEQUENCE [LARGE SCALE GENOMIC DNA]</scope>
</reference>
<feature type="binding site" evidence="10">
    <location>
        <position position="161"/>
    </location>
    <ligand>
        <name>substrate</name>
    </ligand>
</feature>
<evidence type="ECO:0000256" key="11">
    <source>
        <dbReference type="PIRSR" id="PIRSR000102-3"/>
    </source>
</evidence>
<comment type="catalytic activity">
    <reaction evidence="8">
        <text>(S)-malate + NAD(+) = oxaloacetate + NADH + H(+)</text>
        <dbReference type="Rhea" id="RHEA:21432"/>
        <dbReference type="ChEBI" id="CHEBI:15378"/>
        <dbReference type="ChEBI" id="CHEBI:15589"/>
        <dbReference type="ChEBI" id="CHEBI:16452"/>
        <dbReference type="ChEBI" id="CHEBI:57540"/>
        <dbReference type="ChEBI" id="CHEBI:57945"/>
        <dbReference type="EC" id="1.1.1.37"/>
    </reaction>
</comment>
<dbReference type="PANTHER" id="PTHR11540">
    <property type="entry name" value="MALATE AND LACTATE DEHYDROGENASE"/>
    <property type="match status" value="1"/>
</dbReference>
<keyword evidence="6 12" id="KW-0560">Oxidoreductase</keyword>
<dbReference type="GO" id="GO:0030060">
    <property type="term" value="F:L-malate dehydrogenase (NAD+) activity"/>
    <property type="evidence" value="ECO:0007669"/>
    <property type="project" value="UniProtKB-EC"/>
</dbReference>
<dbReference type="AlphaFoldDB" id="A0AAV2N0Y7"/>
<evidence type="ECO:0000256" key="2">
    <source>
        <dbReference type="ARBA" id="ARBA00011738"/>
    </source>
</evidence>
<keyword evidence="5" id="KW-0816">Tricarboxylic acid cycle</keyword>
<dbReference type="Gene3D" id="3.40.50.720">
    <property type="entry name" value="NAD(P)-binding Rossmann-like Domain"/>
    <property type="match status" value="1"/>
</dbReference>
<proteinExistence type="inferred from homology"/>
<evidence type="ECO:0000256" key="3">
    <source>
        <dbReference type="ARBA" id="ARBA00012995"/>
    </source>
</evidence>
<evidence type="ECO:0000259" key="14">
    <source>
        <dbReference type="Pfam" id="PF02866"/>
    </source>
</evidence>
<dbReference type="PANTHER" id="PTHR11540:SF16">
    <property type="entry name" value="MALATE DEHYDROGENASE, MITOCHONDRIAL"/>
    <property type="match status" value="1"/>
</dbReference>
<dbReference type="GO" id="GO:0005739">
    <property type="term" value="C:mitochondrion"/>
    <property type="evidence" value="ECO:0007669"/>
    <property type="project" value="TreeGrafter"/>
</dbReference>
<feature type="binding site" evidence="11">
    <location>
        <position position="270"/>
    </location>
    <ligand>
        <name>NAD(+)</name>
        <dbReference type="ChEBI" id="CHEBI:57540"/>
    </ligand>
</feature>
<keyword evidence="16" id="KW-1185">Reference proteome</keyword>
<dbReference type="SUPFAM" id="SSF56327">
    <property type="entry name" value="LDH C-terminal domain-like"/>
    <property type="match status" value="1"/>
</dbReference>
<evidence type="ECO:0000256" key="8">
    <source>
        <dbReference type="ARBA" id="ARBA00048313"/>
    </source>
</evidence>
<feature type="binding site" evidence="10">
    <location>
        <position position="129"/>
    </location>
    <ligand>
        <name>substrate</name>
    </ligand>
</feature>
<feature type="binding site" evidence="11">
    <location>
        <position position="136"/>
    </location>
    <ligand>
        <name>NAD(+)</name>
        <dbReference type="ChEBI" id="CHEBI:57540"/>
    </ligand>
</feature>
<dbReference type="Pfam" id="PF02866">
    <property type="entry name" value="Ldh_1_C"/>
    <property type="match status" value="1"/>
</dbReference>
<evidence type="ECO:0000256" key="5">
    <source>
        <dbReference type="ARBA" id="ARBA00022532"/>
    </source>
</evidence>
<dbReference type="FunFam" id="3.90.110.10:FF:000009">
    <property type="entry name" value="Malate dehydrogenase"/>
    <property type="match status" value="1"/>
</dbReference>
<evidence type="ECO:0000259" key="13">
    <source>
        <dbReference type="Pfam" id="PF00056"/>
    </source>
</evidence>
<evidence type="ECO:0000256" key="6">
    <source>
        <dbReference type="ARBA" id="ARBA00023002"/>
    </source>
</evidence>
<evidence type="ECO:0000256" key="9">
    <source>
        <dbReference type="PIRSR" id="PIRSR000102-1"/>
    </source>
</evidence>
<evidence type="ECO:0000256" key="10">
    <source>
        <dbReference type="PIRSR" id="PIRSR000102-2"/>
    </source>
</evidence>
<organism evidence="15 16">
    <name type="scientific">Lasius platythorax</name>
    <dbReference type="NCBI Taxonomy" id="488582"/>
    <lineage>
        <taxon>Eukaryota</taxon>
        <taxon>Metazoa</taxon>
        <taxon>Ecdysozoa</taxon>
        <taxon>Arthropoda</taxon>
        <taxon>Hexapoda</taxon>
        <taxon>Insecta</taxon>
        <taxon>Pterygota</taxon>
        <taxon>Neoptera</taxon>
        <taxon>Endopterygota</taxon>
        <taxon>Hymenoptera</taxon>
        <taxon>Apocrita</taxon>
        <taxon>Aculeata</taxon>
        <taxon>Formicoidea</taxon>
        <taxon>Formicidae</taxon>
        <taxon>Formicinae</taxon>
        <taxon>Lasius</taxon>
        <taxon>Lasius</taxon>
    </lineage>
</organism>
<name>A0AAV2N0Y7_9HYME</name>
<dbReference type="PIRSF" id="PIRSF000102">
    <property type="entry name" value="Lac_mal_DH"/>
    <property type="match status" value="1"/>
</dbReference>
<dbReference type="EMBL" id="OZ034824">
    <property type="protein sequence ID" value="CAL1673289.1"/>
    <property type="molecule type" value="Genomic_DNA"/>
</dbReference>